<evidence type="ECO:0000313" key="1">
    <source>
        <dbReference type="EMBL" id="GJS74725.1"/>
    </source>
</evidence>
<dbReference type="EMBL" id="BQNB010010251">
    <property type="protein sequence ID" value="GJS74725.1"/>
    <property type="molecule type" value="Genomic_DNA"/>
</dbReference>
<evidence type="ECO:0000313" key="2">
    <source>
        <dbReference type="Proteomes" id="UP001151760"/>
    </source>
</evidence>
<organism evidence="1 2">
    <name type="scientific">Tanacetum coccineum</name>
    <dbReference type="NCBI Taxonomy" id="301880"/>
    <lineage>
        <taxon>Eukaryota</taxon>
        <taxon>Viridiplantae</taxon>
        <taxon>Streptophyta</taxon>
        <taxon>Embryophyta</taxon>
        <taxon>Tracheophyta</taxon>
        <taxon>Spermatophyta</taxon>
        <taxon>Magnoliopsida</taxon>
        <taxon>eudicotyledons</taxon>
        <taxon>Gunneridae</taxon>
        <taxon>Pentapetalae</taxon>
        <taxon>asterids</taxon>
        <taxon>campanulids</taxon>
        <taxon>Asterales</taxon>
        <taxon>Asteraceae</taxon>
        <taxon>Asteroideae</taxon>
        <taxon>Anthemideae</taxon>
        <taxon>Anthemidinae</taxon>
        <taxon>Tanacetum</taxon>
    </lineage>
</organism>
<keyword evidence="2" id="KW-1185">Reference proteome</keyword>
<accession>A0ABQ4YCP2</accession>
<reference evidence="1" key="1">
    <citation type="journal article" date="2022" name="Int. J. Mol. Sci.">
        <title>Draft Genome of Tanacetum Coccineum: Genomic Comparison of Closely Related Tanacetum-Family Plants.</title>
        <authorList>
            <person name="Yamashiro T."/>
            <person name="Shiraishi A."/>
            <person name="Nakayama K."/>
            <person name="Satake H."/>
        </authorList>
    </citation>
    <scope>NUCLEOTIDE SEQUENCE</scope>
</reference>
<dbReference type="Proteomes" id="UP001151760">
    <property type="component" value="Unassembled WGS sequence"/>
</dbReference>
<sequence length="92" mass="10619">MAPSSSIQLKLTGLMKQEVEKGLVMEKKLGEVFLELIKALKNRRKEIEELEKSTGNPFVEEAVRMLKKVEGRDWESIMRLQIMLTQSDLTIK</sequence>
<proteinExistence type="predicted"/>
<name>A0ABQ4YCP2_9ASTR</name>
<gene>
    <name evidence="1" type="ORF">Tco_0707566</name>
</gene>
<protein>
    <submittedName>
        <fullName evidence="1">Uncharacterized protein</fullName>
    </submittedName>
</protein>
<reference evidence="1" key="2">
    <citation type="submission" date="2022-01" db="EMBL/GenBank/DDBJ databases">
        <authorList>
            <person name="Yamashiro T."/>
            <person name="Shiraishi A."/>
            <person name="Satake H."/>
            <person name="Nakayama K."/>
        </authorList>
    </citation>
    <scope>NUCLEOTIDE SEQUENCE</scope>
</reference>
<comment type="caution">
    <text evidence="1">The sequence shown here is derived from an EMBL/GenBank/DDBJ whole genome shotgun (WGS) entry which is preliminary data.</text>
</comment>